<feature type="transmembrane region" description="Helical" evidence="1">
    <location>
        <begin position="38"/>
        <end position="58"/>
    </location>
</feature>
<dbReference type="InterPro" id="IPR003675">
    <property type="entry name" value="Rce1/LyrA-like_dom"/>
</dbReference>
<sequence length="273" mass="30960">MNKTMIRNMVVFVMVVGFSGWIGVLVDSVLPEQPKGDTLGMGIWLVLPMLTAITLILISKFGWTDIGFKPNFKGNSKWYLTSIWIYPVVTGIVVIIGSTTQWIDLSGFNLKAFIWAFSSTLLIGFIKNIFEETVWRGFLTSQLVKLNLKDWKIYLIVGFVWGIWHIPYYLVFLQEADLHMVLPVSRAIFIVVAIITMTCWSVMYIELYRVTKSIWPCVILHTVEDSLINPLVLSGYISIASGKEIFISPISGIITSILYLAIGFGIRAYRDNK</sequence>
<keyword evidence="1" id="KW-0812">Transmembrane</keyword>
<dbReference type="InterPro" id="IPR042150">
    <property type="entry name" value="MmRce1-like"/>
</dbReference>
<feature type="transmembrane region" description="Helical" evidence="1">
    <location>
        <begin position="217"/>
        <end position="239"/>
    </location>
</feature>
<dbReference type="GO" id="GO:0080120">
    <property type="term" value="P:CAAX-box protein maturation"/>
    <property type="evidence" value="ECO:0007669"/>
    <property type="project" value="UniProtKB-ARBA"/>
</dbReference>
<keyword evidence="4" id="KW-1185">Reference proteome</keyword>
<evidence type="ECO:0000256" key="1">
    <source>
        <dbReference type="SAM" id="Phobius"/>
    </source>
</evidence>
<dbReference type="AlphaFoldDB" id="A0A162LVJ4"/>
<evidence type="ECO:0000313" key="4">
    <source>
        <dbReference type="Proteomes" id="UP000077355"/>
    </source>
</evidence>
<name>A0A162LVJ4_9BACL</name>
<proteinExistence type="predicted"/>
<dbReference type="PANTHER" id="PTHR35797">
    <property type="entry name" value="PROTEASE-RELATED"/>
    <property type="match status" value="1"/>
</dbReference>
<reference evidence="3 4" key="1">
    <citation type="submission" date="2016-03" db="EMBL/GenBank/DDBJ databases">
        <title>Draft genome sequence of Paenibacillus antarcticus CECT 5836.</title>
        <authorList>
            <person name="Shin S.-K."/>
            <person name="Yi H."/>
        </authorList>
    </citation>
    <scope>NUCLEOTIDE SEQUENCE [LARGE SCALE GENOMIC DNA]</scope>
    <source>
        <strain evidence="3 4">CECT 5836</strain>
    </source>
</reference>
<feature type="transmembrane region" description="Helical" evidence="1">
    <location>
        <begin position="184"/>
        <end position="205"/>
    </location>
</feature>
<feature type="transmembrane region" description="Helical" evidence="1">
    <location>
        <begin position="112"/>
        <end position="130"/>
    </location>
</feature>
<feature type="domain" description="CAAX prenyl protease 2/Lysostaphin resistance protein A-like" evidence="2">
    <location>
        <begin position="115"/>
        <end position="225"/>
    </location>
</feature>
<accession>A0A162LVJ4</accession>
<keyword evidence="1" id="KW-1133">Transmembrane helix</keyword>
<dbReference type="OrthoDB" id="9777755at2"/>
<evidence type="ECO:0000259" key="2">
    <source>
        <dbReference type="Pfam" id="PF02517"/>
    </source>
</evidence>
<protein>
    <recommendedName>
        <fullName evidence="2">CAAX prenyl protease 2/Lysostaphin resistance protein A-like domain-containing protein</fullName>
    </recommendedName>
</protein>
<feature type="transmembrane region" description="Helical" evidence="1">
    <location>
        <begin position="151"/>
        <end position="172"/>
    </location>
</feature>
<dbReference type="Pfam" id="PF02517">
    <property type="entry name" value="Rce1-like"/>
    <property type="match status" value="1"/>
</dbReference>
<dbReference type="EMBL" id="LVJI01000054">
    <property type="protein sequence ID" value="OAB40387.1"/>
    <property type="molecule type" value="Genomic_DNA"/>
</dbReference>
<dbReference type="GO" id="GO:0004175">
    <property type="term" value="F:endopeptidase activity"/>
    <property type="evidence" value="ECO:0007669"/>
    <property type="project" value="UniProtKB-ARBA"/>
</dbReference>
<organism evidence="3 4">
    <name type="scientific">Paenibacillus antarcticus</name>
    <dbReference type="NCBI Taxonomy" id="253703"/>
    <lineage>
        <taxon>Bacteria</taxon>
        <taxon>Bacillati</taxon>
        <taxon>Bacillota</taxon>
        <taxon>Bacilli</taxon>
        <taxon>Bacillales</taxon>
        <taxon>Paenibacillaceae</taxon>
        <taxon>Paenibacillus</taxon>
    </lineage>
</organism>
<feature type="transmembrane region" description="Helical" evidence="1">
    <location>
        <begin position="9"/>
        <end position="26"/>
    </location>
</feature>
<dbReference type="PANTHER" id="PTHR35797:SF1">
    <property type="entry name" value="PROTEASE"/>
    <property type="match status" value="1"/>
</dbReference>
<keyword evidence="1" id="KW-0472">Membrane</keyword>
<feature type="transmembrane region" description="Helical" evidence="1">
    <location>
        <begin position="78"/>
        <end position="100"/>
    </location>
</feature>
<comment type="caution">
    <text evidence="3">The sequence shown here is derived from an EMBL/GenBank/DDBJ whole genome shotgun (WGS) entry which is preliminary data.</text>
</comment>
<gene>
    <name evidence="3" type="ORF">PBAT_24115</name>
</gene>
<feature type="transmembrane region" description="Helical" evidence="1">
    <location>
        <begin position="245"/>
        <end position="266"/>
    </location>
</feature>
<dbReference type="Proteomes" id="UP000077355">
    <property type="component" value="Unassembled WGS sequence"/>
</dbReference>
<dbReference type="RefSeq" id="WP_068653188.1">
    <property type="nucleotide sequence ID" value="NZ_CP043611.1"/>
</dbReference>
<evidence type="ECO:0000313" key="3">
    <source>
        <dbReference type="EMBL" id="OAB40387.1"/>
    </source>
</evidence>